<comment type="function">
    <text evidence="6">The RuvA-RuvB-RuvC complex processes Holliday junction (HJ) DNA during genetic recombination and DNA repair, while the RuvA-RuvB complex plays an important role in the rescue of blocked DNA replication forks via replication fork reversal (RFR). RuvA specifically binds to HJ cruciform DNA, conferring on it an open structure. The RuvB hexamer acts as an ATP-dependent pump, pulling dsDNA into and through the RuvAB complex. HJ branch migration allows RuvC to scan DNA until it finds its consensus sequence, where it cleaves and resolves the cruciform DNA.</text>
</comment>
<proteinExistence type="inferred from homology"/>
<accession>A0A5R8Q880</accession>
<dbReference type="Proteomes" id="UP000306912">
    <property type="component" value="Unassembled WGS sequence"/>
</dbReference>
<protein>
    <recommendedName>
        <fullName evidence="6">Holliday junction branch migration complex subunit RuvA</fullName>
    </recommendedName>
</protein>
<comment type="similarity">
    <text evidence="6">Belongs to the RuvA family.</text>
</comment>
<dbReference type="GO" id="GO:0009379">
    <property type="term" value="C:Holliday junction helicase complex"/>
    <property type="evidence" value="ECO:0007669"/>
    <property type="project" value="InterPro"/>
</dbReference>
<dbReference type="Pfam" id="PF14520">
    <property type="entry name" value="HHH_5"/>
    <property type="match status" value="1"/>
</dbReference>
<dbReference type="Gene3D" id="1.10.150.20">
    <property type="entry name" value="5' to 3' exonuclease, C-terminal subdomain"/>
    <property type="match status" value="1"/>
</dbReference>
<evidence type="ECO:0000256" key="6">
    <source>
        <dbReference type="HAMAP-Rule" id="MF_00031"/>
    </source>
</evidence>
<dbReference type="CDD" id="cd14332">
    <property type="entry name" value="UBA_RuvA_C"/>
    <property type="match status" value="1"/>
</dbReference>
<dbReference type="EMBL" id="VBWP01000010">
    <property type="protein sequence ID" value="TLG71788.1"/>
    <property type="molecule type" value="Genomic_DNA"/>
</dbReference>
<comment type="subunit">
    <text evidence="6">Homotetramer. Forms an RuvA(8)-RuvB(12)-Holliday junction (HJ) complex. HJ DNA is sandwiched between 2 RuvA tetramers; dsDNA enters through RuvA and exits via RuvB. An RuvB hexamer assembles on each DNA strand where it exits the tetramer. Each RuvB hexamer is contacted by two RuvA subunits (via domain III) on 2 adjacent RuvB subunits; this complex drives branch migration. In the full resolvosome a probable DNA-RuvA(4)-RuvB(12)-RuvC(2) complex forms which resolves the HJ.</text>
</comment>
<name>A0A5R8Q880_9FIRM</name>
<dbReference type="GO" id="GO:0000400">
    <property type="term" value="F:four-way junction DNA binding"/>
    <property type="evidence" value="ECO:0007669"/>
    <property type="project" value="UniProtKB-UniRule"/>
</dbReference>
<dbReference type="RefSeq" id="WP_138192064.1">
    <property type="nucleotide sequence ID" value="NZ_VBWP01000010.1"/>
</dbReference>
<comment type="subcellular location">
    <subcellularLocation>
        <location evidence="6">Cytoplasm</location>
    </subcellularLocation>
</comment>
<dbReference type="FunCoup" id="A0A5R8Q880">
    <property type="interactions" value="296"/>
</dbReference>
<dbReference type="SUPFAM" id="SSF47781">
    <property type="entry name" value="RuvA domain 2-like"/>
    <property type="match status" value="1"/>
</dbReference>
<keyword evidence="9" id="KW-1185">Reference proteome</keyword>
<sequence>MFAYILGIVTDTESDHIVVENQGVGYHVFSPYPYDYEMNSEYKVFTYQHVREDINALYGFKTKDEKALFIRLLSVKGIGPKVAIAILASTTLPQLVAAIEAQDINYLKKIPGIGNKAAQQIILDLKGKLAPSDGVDKANHELLNALEALSALGYSTKEVDMVAKQLGNESLTTEEYVKKAFQLLLK</sequence>
<evidence type="ECO:0000313" key="8">
    <source>
        <dbReference type="EMBL" id="TLG71788.1"/>
    </source>
</evidence>
<dbReference type="InterPro" id="IPR013849">
    <property type="entry name" value="DNA_helicase_Holl-junc_RuvA_I"/>
</dbReference>
<dbReference type="SUPFAM" id="SSF46929">
    <property type="entry name" value="DNA helicase RuvA subunit, C-terminal domain"/>
    <property type="match status" value="1"/>
</dbReference>
<dbReference type="InParanoid" id="A0A5R8Q880"/>
<dbReference type="InterPro" id="IPR003583">
    <property type="entry name" value="Hlx-hairpin-Hlx_DNA-bd_motif"/>
</dbReference>
<dbReference type="Pfam" id="PF01330">
    <property type="entry name" value="RuvA_N"/>
    <property type="match status" value="1"/>
</dbReference>
<keyword evidence="5 6" id="KW-0234">DNA repair</keyword>
<dbReference type="InterPro" id="IPR000085">
    <property type="entry name" value="RuvA"/>
</dbReference>
<dbReference type="Pfam" id="PF07499">
    <property type="entry name" value="RuvA_C"/>
    <property type="match status" value="1"/>
</dbReference>
<evidence type="ECO:0000256" key="5">
    <source>
        <dbReference type="ARBA" id="ARBA00023204"/>
    </source>
</evidence>
<dbReference type="SMART" id="SM00278">
    <property type="entry name" value="HhH1"/>
    <property type="match status" value="2"/>
</dbReference>
<keyword evidence="4 6" id="KW-0233">DNA recombination</keyword>
<dbReference type="InterPro" id="IPR012340">
    <property type="entry name" value="NA-bd_OB-fold"/>
</dbReference>
<comment type="caution">
    <text evidence="8">The sequence shown here is derived from an EMBL/GenBank/DDBJ whole genome shotgun (WGS) entry which is preliminary data.</text>
</comment>
<gene>
    <name evidence="6 8" type="primary">ruvA</name>
    <name evidence="8" type="ORF">FEZ08_10290</name>
</gene>
<evidence type="ECO:0000259" key="7">
    <source>
        <dbReference type="SMART" id="SM00278"/>
    </source>
</evidence>
<evidence type="ECO:0000313" key="9">
    <source>
        <dbReference type="Proteomes" id="UP000306912"/>
    </source>
</evidence>
<dbReference type="NCBIfam" id="TIGR00084">
    <property type="entry name" value="ruvA"/>
    <property type="match status" value="1"/>
</dbReference>
<organism evidence="8 9">
    <name type="scientific">Culicoidibacter larvae</name>
    <dbReference type="NCBI Taxonomy" id="2579976"/>
    <lineage>
        <taxon>Bacteria</taxon>
        <taxon>Bacillati</taxon>
        <taxon>Bacillota</taxon>
        <taxon>Culicoidibacteria</taxon>
        <taxon>Culicoidibacterales</taxon>
        <taxon>Culicoidibacteraceae</taxon>
        <taxon>Culicoidibacter</taxon>
    </lineage>
</organism>
<dbReference type="Gene3D" id="1.10.8.10">
    <property type="entry name" value="DNA helicase RuvA subunit, C-terminal domain"/>
    <property type="match status" value="1"/>
</dbReference>
<feature type="region of interest" description="Domain III" evidence="6">
    <location>
        <begin position="139"/>
        <end position="186"/>
    </location>
</feature>
<feature type="domain" description="Helix-hairpin-helix DNA-binding motif class 1" evidence="7">
    <location>
        <begin position="105"/>
        <end position="124"/>
    </location>
</feature>
<dbReference type="InterPro" id="IPR011114">
    <property type="entry name" value="RuvA_C"/>
</dbReference>
<dbReference type="GO" id="GO:0005737">
    <property type="term" value="C:cytoplasm"/>
    <property type="evidence" value="ECO:0007669"/>
    <property type="project" value="UniProtKB-SubCell"/>
</dbReference>
<dbReference type="HAMAP" id="MF_00031">
    <property type="entry name" value="DNA_HJ_migration_RuvA"/>
    <property type="match status" value="1"/>
</dbReference>
<dbReference type="GO" id="GO:0006281">
    <property type="term" value="P:DNA repair"/>
    <property type="evidence" value="ECO:0007669"/>
    <property type="project" value="UniProtKB-UniRule"/>
</dbReference>
<dbReference type="GO" id="GO:0005524">
    <property type="term" value="F:ATP binding"/>
    <property type="evidence" value="ECO:0007669"/>
    <property type="project" value="InterPro"/>
</dbReference>
<dbReference type="Gene3D" id="2.40.50.140">
    <property type="entry name" value="Nucleic acid-binding proteins"/>
    <property type="match status" value="1"/>
</dbReference>
<dbReference type="AlphaFoldDB" id="A0A5R8Q880"/>
<evidence type="ECO:0000256" key="1">
    <source>
        <dbReference type="ARBA" id="ARBA00022490"/>
    </source>
</evidence>
<evidence type="ECO:0000256" key="2">
    <source>
        <dbReference type="ARBA" id="ARBA00022763"/>
    </source>
</evidence>
<comment type="caution">
    <text evidence="6">Lacks conserved residue(s) required for the propagation of feature annotation.</text>
</comment>
<dbReference type="InterPro" id="IPR036267">
    <property type="entry name" value="RuvA_C_sf"/>
</dbReference>
<keyword evidence="2 6" id="KW-0227">DNA damage</keyword>
<evidence type="ECO:0000256" key="4">
    <source>
        <dbReference type="ARBA" id="ARBA00023172"/>
    </source>
</evidence>
<keyword evidence="3 6" id="KW-0238">DNA-binding</keyword>
<feature type="domain" description="Helix-hairpin-helix DNA-binding motif class 1" evidence="7">
    <location>
        <begin position="70"/>
        <end position="89"/>
    </location>
</feature>
<keyword evidence="1 6" id="KW-0963">Cytoplasm</keyword>
<reference evidence="8 9" key="1">
    <citation type="submission" date="2019-05" db="EMBL/GenBank/DDBJ databases">
        <title>Culicoidintestinum kansasii gen. nov., sp. nov. from the gastrointestinal tract of the biting midge, Culicoides sonorensis.</title>
        <authorList>
            <person name="Neupane S."/>
            <person name="Ghosh A."/>
            <person name="Gunther S."/>
            <person name="Martin K."/>
            <person name="Zurek L."/>
        </authorList>
    </citation>
    <scope>NUCLEOTIDE SEQUENCE [LARGE SCALE GENOMIC DNA]</scope>
    <source>
        <strain evidence="8 9">CS-1</strain>
    </source>
</reference>
<dbReference type="InterPro" id="IPR010994">
    <property type="entry name" value="RuvA_2-like"/>
</dbReference>
<dbReference type="GO" id="GO:0048476">
    <property type="term" value="C:Holliday junction resolvase complex"/>
    <property type="evidence" value="ECO:0007669"/>
    <property type="project" value="UniProtKB-UniRule"/>
</dbReference>
<keyword evidence="8" id="KW-0378">Hydrolase</keyword>
<dbReference type="SUPFAM" id="SSF50249">
    <property type="entry name" value="Nucleic acid-binding proteins"/>
    <property type="match status" value="1"/>
</dbReference>
<evidence type="ECO:0000256" key="3">
    <source>
        <dbReference type="ARBA" id="ARBA00023125"/>
    </source>
</evidence>
<dbReference type="OrthoDB" id="5293449at2"/>
<dbReference type="GO" id="GO:0009378">
    <property type="term" value="F:four-way junction helicase activity"/>
    <property type="evidence" value="ECO:0007669"/>
    <property type="project" value="InterPro"/>
</dbReference>
<comment type="domain">
    <text evidence="6">Has three domains with a flexible linker between the domains II and III and assumes an 'L' shape. Domain III is highly mobile and contacts RuvB.</text>
</comment>
<dbReference type="GO" id="GO:0006310">
    <property type="term" value="P:DNA recombination"/>
    <property type="evidence" value="ECO:0007669"/>
    <property type="project" value="UniProtKB-UniRule"/>
</dbReference>
<dbReference type="GO" id="GO:0016787">
    <property type="term" value="F:hydrolase activity"/>
    <property type="evidence" value="ECO:0007669"/>
    <property type="project" value="UniProtKB-KW"/>
</dbReference>